<comment type="caution">
    <text evidence="1">The sequence shown here is derived from an EMBL/GenBank/DDBJ whole genome shotgun (WGS) entry which is preliminary data.</text>
</comment>
<organism evidence="1 2">
    <name type="scientific">Apatococcus fuscideae</name>
    <dbReference type="NCBI Taxonomy" id="2026836"/>
    <lineage>
        <taxon>Eukaryota</taxon>
        <taxon>Viridiplantae</taxon>
        <taxon>Chlorophyta</taxon>
        <taxon>core chlorophytes</taxon>
        <taxon>Trebouxiophyceae</taxon>
        <taxon>Chlorellales</taxon>
        <taxon>Chlorellaceae</taxon>
        <taxon>Apatococcus</taxon>
    </lineage>
</organism>
<reference evidence="1 2" key="1">
    <citation type="journal article" date="2024" name="Nat. Commun.">
        <title>Phylogenomics reveals the evolutionary origins of lichenization in chlorophyte algae.</title>
        <authorList>
            <person name="Puginier C."/>
            <person name="Libourel C."/>
            <person name="Otte J."/>
            <person name="Skaloud P."/>
            <person name="Haon M."/>
            <person name="Grisel S."/>
            <person name="Petersen M."/>
            <person name="Berrin J.G."/>
            <person name="Delaux P.M."/>
            <person name="Dal Grande F."/>
            <person name="Keller J."/>
        </authorList>
    </citation>
    <scope>NUCLEOTIDE SEQUENCE [LARGE SCALE GENOMIC DNA]</scope>
    <source>
        <strain evidence="1 2">SAG 2523</strain>
    </source>
</reference>
<protein>
    <submittedName>
        <fullName evidence="1">Uncharacterized protein</fullName>
    </submittedName>
</protein>
<dbReference type="AlphaFoldDB" id="A0AAW1TA02"/>
<proteinExistence type="predicted"/>
<accession>A0AAW1TA02</accession>
<dbReference type="EMBL" id="JALJOV010000235">
    <property type="protein sequence ID" value="KAK9865580.1"/>
    <property type="molecule type" value="Genomic_DNA"/>
</dbReference>
<gene>
    <name evidence="1" type="ORF">WJX84_006393</name>
</gene>
<dbReference type="Proteomes" id="UP001485043">
    <property type="component" value="Unassembled WGS sequence"/>
</dbReference>
<name>A0AAW1TA02_9CHLO</name>
<evidence type="ECO:0000313" key="2">
    <source>
        <dbReference type="Proteomes" id="UP001485043"/>
    </source>
</evidence>
<keyword evidence="2" id="KW-1185">Reference proteome</keyword>
<sequence>MEVLTNGVIPEQSPGFHALAGALDAQLVQLGYPGGMTHAKVKEAIGKAVREHAHSCVDLSAAEEKARTSQEQITKLHADLDRLQTGLNHAHFGCAAQPVRYHSKEIVTVSGFVLSRCRSRCTSLTTDPPRLLLGWGSASEAES</sequence>
<evidence type="ECO:0000313" key="1">
    <source>
        <dbReference type="EMBL" id="KAK9865580.1"/>
    </source>
</evidence>